<feature type="domain" description="Winged helix-turn-helix" evidence="1">
    <location>
        <begin position="163"/>
        <end position="220"/>
    </location>
</feature>
<name>A0AAV2Q1R0_MEGNR</name>
<dbReference type="Pfam" id="PF22979">
    <property type="entry name" value="HTH_69"/>
    <property type="match status" value="1"/>
</dbReference>
<evidence type="ECO:0000313" key="3">
    <source>
        <dbReference type="Proteomes" id="UP001497623"/>
    </source>
</evidence>
<dbReference type="SUPFAM" id="SSF53167">
    <property type="entry name" value="Purine and uridine phosphorylases"/>
    <property type="match status" value="1"/>
</dbReference>
<dbReference type="InterPro" id="IPR036390">
    <property type="entry name" value="WH_DNA-bd_sf"/>
</dbReference>
<keyword evidence="3" id="KW-1185">Reference proteome</keyword>
<accession>A0AAV2Q1R0</accession>
<evidence type="ECO:0000313" key="2">
    <source>
        <dbReference type="EMBL" id="CAL4068913.1"/>
    </source>
</evidence>
<dbReference type="GO" id="GO:0003824">
    <property type="term" value="F:catalytic activity"/>
    <property type="evidence" value="ECO:0007669"/>
    <property type="project" value="InterPro"/>
</dbReference>
<dbReference type="InterPro" id="IPR036388">
    <property type="entry name" value="WH-like_DNA-bd_sf"/>
</dbReference>
<protein>
    <recommendedName>
        <fullName evidence="1">Winged helix-turn-helix domain-containing protein</fullName>
    </recommendedName>
</protein>
<gene>
    <name evidence="2" type="ORF">MNOR_LOCUS7479</name>
</gene>
<dbReference type="InterPro" id="IPR055121">
    <property type="entry name" value="HTH_69"/>
</dbReference>
<dbReference type="GO" id="GO:0009116">
    <property type="term" value="P:nucleoside metabolic process"/>
    <property type="evidence" value="ECO:0007669"/>
    <property type="project" value="InterPro"/>
</dbReference>
<organism evidence="2 3">
    <name type="scientific">Meganyctiphanes norvegica</name>
    <name type="common">Northern krill</name>
    <name type="synonym">Thysanopoda norvegica</name>
    <dbReference type="NCBI Taxonomy" id="48144"/>
    <lineage>
        <taxon>Eukaryota</taxon>
        <taxon>Metazoa</taxon>
        <taxon>Ecdysozoa</taxon>
        <taxon>Arthropoda</taxon>
        <taxon>Crustacea</taxon>
        <taxon>Multicrustacea</taxon>
        <taxon>Malacostraca</taxon>
        <taxon>Eumalacostraca</taxon>
        <taxon>Eucarida</taxon>
        <taxon>Euphausiacea</taxon>
        <taxon>Euphausiidae</taxon>
        <taxon>Meganyctiphanes</taxon>
    </lineage>
</organism>
<dbReference type="InterPro" id="IPR035994">
    <property type="entry name" value="Nucleoside_phosphorylase_sf"/>
</dbReference>
<dbReference type="AlphaFoldDB" id="A0AAV2Q1R0"/>
<dbReference type="Gene3D" id="3.40.50.1580">
    <property type="entry name" value="Nucleoside phosphorylase domain"/>
    <property type="match status" value="1"/>
</dbReference>
<sequence>MADVEERIVMTPKGKTANSTIIMVERKKIETTQTANMHVGEGQHSGIIVNKQQLSDVLQDTPAQLALEFKVFLVNAQTQKHTQESRQLRFWFRNTIPEKDQAKTAQEFFKELVAPLDFPRDYVGFIKKVMKMMQHKYPQLSKTEVELKLLQEAVTPPTRPLEDEEKEEMSEEKLLEMIESSYPNPITIQEMAKRWNTSQEEVNILITALTEKGLIKPLAPGCFTRIVQNETHVQVVRQMPTIVSTKQPTIAIITAQYSEKLAVDSMIENQETFVRYTTVGESNVYTIGNIGAHRVVCTKLPQVGHDRSASIAAGNTTTRLLGTFQKVEYVFLVGVAGGVPHYTDYHKHVRLGDVVVSTPPEGQKFIYMYCENAKTLENGNYEFETKSWGPPDLLLQDIALKLKQQCAEVSTEGEVKPRTATEAPWLQYMSEAEAKLKAQEMDFAKPDPSTDKLYMSIGGSDVIEVSHPLPPDGVPSVRDSPMIHVGGVASGRHVVTNDQLRLGFASQLSILAYDQEYDAVLESVYGNRKDHYILIRGICDYKDGTRNKEWQPSAALAAAAFMKSVICAMDAPTHV</sequence>
<evidence type="ECO:0000259" key="1">
    <source>
        <dbReference type="Pfam" id="PF22979"/>
    </source>
</evidence>
<dbReference type="EMBL" id="CAXKWB010003308">
    <property type="protein sequence ID" value="CAL4068913.1"/>
    <property type="molecule type" value="Genomic_DNA"/>
</dbReference>
<dbReference type="PANTHER" id="PTHR47705:SF1">
    <property type="entry name" value="PNP_UDP_1 DOMAIN-CONTAINING PROTEIN"/>
    <property type="match status" value="1"/>
</dbReference>
<dbReference type="Proteomes" id="UP001497623">
    <property type="component" value="Unassembled WGS sequence"/>
</dbReference>
<dbReference type="Gene3D" id="1.10.10.10">
    <property type="entry name" value="Winged helix-like DNA-binding domain superfamily/Winged helix DNA-binding domain"/>
    <property type="match status" value="1"/>
</dbReference>
<dbReference type="PANTHER" id="PTHR47705">
    <property type="entry name" value="AGAP000321-PA"/>
    <property type="match status" value="1"/>
</dbReference>
<comment type="caution">
    <text evidence="2">The sequence shown here is derived from an EMBL/GenBank/DDBJ whole genome shotgun (WGS) entry which is preliminary data.</text>
</comment>
<proteinExistence type="predicted"/>
<dbReference type="SUPFAM" id="SSF46785">
    <property type="entry name" value="Winged helix' DNA-binding domain"/>
    <property type="match status" value="1"/>
</dbReference>
<reference evidence="2 3" key="1">
    <citation type="submission" date="2024-05" db="EMBL/GenBank/DDBJ databases">
        <authorList>
            <person name="Wallberg A."/>
        </authorList>
    </citation>
    <scope>NUCLEOTIDE SEQUENCE [LARGE SCALE GENOMIC DNA]</scope>
</reference>